<feature type="transmembrane region" description="Helical" evidence="6">
    <location>
        <begin position="97"/>
        <end position="120"/>
    </location>
</feature>
<evidence type="ECO:0000259" key="7">
    <source>
        <dbReference type="PROSITE" id="PS50850"/>
    </source>
</evidence>
<proteinExistence type="predicted"/>
<feature type="transmembrane region" description="Helical" evidence="6">
    <location>
        <begin position="74"/>
        <end position="91"/>
    </location>
</feature>
<dbReference type="EMBL" id="JBHSJH010000002">
    <property type="protein sequence ID" value="MFC4892310.1"/>
    <property type="molecule type" value="Genomic_DNA"/>
</dbReference>
<gene>
    <name evidence="8" type="ORF">ACFPDQ_04530</name>
</gene>
<keyword evidence="5 6" id="KW-0472">Membrane</keyword>
<evidence type="ECO:0000256" key="4">
    <source>
        <dbReference type="ARBA" id="ARBA00022989"/>
    </source>
</evidence>
<dbReference type="Proteomes" id="UP001595926">
    <property type="component" value="Unassembled WGS sequence"/>
</dbReference>
<feature type="transmembrane region" description="Helical" evidence="6">
    <location>
        <begin position="132"/>
        <end position="158"/>
    </location>
</feature>
<dbReference type="PANTHER" id="PTHR43124">
    <property type="entry name" value="PURINE EFFLUX PUMP PBUE"/>
    <property type="match status" value="1"/>
</dbReference>
<dbReference type="InterPro" id="IPR020846">
    <property type="entry name" value="MFS_dom"/>
</dbReference>
<evidence type="ECO:0000313" key="8">
    <source>
        <dbReference type="EMBL" id="MFC4892310.1"/>
    </source>
</evidence>
<feature type="transmembrane region" description="Helical" evidence="6">
    <location>
        <begin position="275"/>
        <end position="295"/>
    </location>
</feature>
<evidence type="ECO:0000256" key="3">
    <source>
        <dbReference type="ARBA" id="ARBA00022692"/>
    </source>
</evidence>
<name>A0ABV9TAZ1_9GAMM</name>
<dbReference type="PROSITE" id="PS50850">
    <property type="entry name" value="MFS"/>
    <property type="match status" value="1"/>
</dbReference>
<dbReference type="InterPro" id="IPR036259">
    <property type="entry name" value="MFS_trans_sf"/>
</dbReference>
<dbReference type="PANTHER" id="PTHR43124:SF3">
    <property type="entry name" value="CHLORAMPHENICOL EFFLUX PUMP RV0191"/>
    <property type="match status" value="1"/>
</dbReference>
<feature type="transmembrane region" description="Helical" evidence="6">
    <location>
        <begin position="209"/>
        <end position="233"/>
    </location>
</feature>
<accession>A0ABV9TAZ1</accession>
<feature type="transmembrane region" description="Helical" evidence="6">
    <location>
        <begin position="338"/>
        <end position="358"/>
    </location>
</feature>
<reference evidence="9" key="1">
    <citation type="journal article" date="2019" name="Int. J. Syst. Evol. Microbiol.">
        <title>The Global Catalogue of Microorganisms (GCM) 10K type strain sequencing project: providing services to taxonomists for standard genome sequencing and annotation.</title>
        <authorList>
            <consortium name="The Broad Institute Genomics Platform"/>
            <consortium name="The Broad Institute Genome Sequencing Center for Infectious Disease"/>
            <person name="Wu L."/>
            <person name="Ma J."/>
        </authorList>
    </citation>
    <scope>NUCLEOTIDE SEQUENCE [LARGE SCALE GENOMIC DNA]</scope>
    <source>
        <strain evidence="9">CGMCC 1.13718</strain>
    </source>
</reference>
<dbReference type="Gene3D" id="1.20.1720.10">
    <property type="entry name" value="Multidrug resistance protein D"/>
    <property type="match status" value="1"/>
</dbReference>
<evidence type="ECO:0000256" key="6">
    <source>
        <dbReference type="SAM" id="Phobius"/>
    </source>
</evidence>
<feature type="transmembrane region" description="Helical" evidence="6">
    <location>
        <begin position="301"/>
        <end position="326"/>
    </location>
</feature>
<organism evidence="8 9">
    <name type="scientific">Pseudofrancisella aestuarii</name>
    <dbReference type="NCBI Taxonomy" id="2670347"/>
    <lineage>
        <taxon>Bacteria</taxon>
        <taxon>Pseudomonadati</taxon>
        <taxon>Pseudomonadota</taxon>
        <taxon>Gammaproteobacteria</taxon>
        <taxon>Thiotrichales</taxon>
        <taxon>Francisellaceae</taxon>
        <taxon>Pseudofrancisella</taxon>
    </lineage>
</organism>
<feature type="transmembrane region" description="Helical" evidence="6">
    <location>
        <begin position="245"/>
        <end position="263"/>
    </location>
</feature>
<feature type="transmembrane region" description="Helical" evidence="6">
    <location>
        <begin position="43"/>
        <end position="62"/>
    </location>
</feature>
<dbReference type="SUPFAM" id="SSF103473">
    <property type="entry name" value="MFS general substrate transporter"/>
    <property type="match status" value="1"/>
</dbReference>
<keyword evidence="4 6" id="KW-1133">Transmembrane helix</keyword>
<keyword evidence="9" id="KW-1185">Reference proteome</keyword>
<dbReference type="Pfam" id="PF07690">
    <property type="entry name" value="MFS_1"/>
    <property type="match status" value="1"/>
</dbReference>
<evidence type="ECO:0000256" key="2">
    <source>
        <dbReference type="ARBA" id="ARBA00022475"/>
    </source>
</evidence>
<dbReference type="InterPro" id="IPR011701">
    <property type="entry name" value="MFS"/>
</dbReference>
<feature type="transmembrane region" description="Helical" evidence="6">
    <location>
        <begin position="7"/>
        <end position="31"/>
    </location>
</feature>
<keyword evidence="3 6" id="KW-0812">Transmembrane</keyword>
<feature type="transmembrane region" description="Helical" evidence="6">
    <location>
        <begin position="364"/>
        <end position="383"/>
    </location>
</feature>
<dbReference type="InterPro" id="IPR050189">
    <property type="entry name" value="MFS_Efflux_Transporters"/>
</dbReference>
<protein>
    <submittedName>
        <fullName evidence="8">MFS transporter</fullName>
    </submittedName>
</protein>
<sequence length="390" mass="42989">MKTWKIVILLSYISIASASTVIINPALPYIAKEFALSDGNVEWLISIFLIGYVIGQIIYGPIANKYGEVKALRAGLIINLLGILICLIGGYSSSIIILLIGRLITSLGAAAGLVCTFIILNNSVSKEKTKIALSYASISFALSVGVAILIGGLITYYSSWINCFYVLLIHGLIMLGLSFLFKEEKILQIEINVLNILNSYRNAFKSKQLIIFSLTLGMVSAFSYCYTASGPFITKDILGFTSAEYGYWNFITITGIIAGSFLATKIINKYSHIHIIVSSITLILIVFLLLSLLTINKAFTSSIFFFLMTCCYFINSFIYPTAAYIASNSLEDKANASGTMNFINMATAVVCVTIMGYIPFAYIWKFTIVCVTLSIICLILIFWNKINNRK</sequence>
<feature type="transmembrane region" description="Helical" evidence="6">
    <location>
        <begin position="164"/>
        <end position="181"/>
    </location>
</feature>
<dbReference type="RefSeq" id="WP_119329719.1">
    <property type="nucleotide sequence ID" value="NZ_JBHSJH010000002.1"/>
</dbReference>
<evidence type="ECO:0000313" key="9">
    <source>
        <dbReference type="Proteomes" id="UP001595926"/>
    </source>
</evidence>
<comment type="subcellular location">
    <subcellularLocation>
        <location evidence="1">Cell membrane</location>
        <topology evidence="1">Multi-pass membrane protein</topology>
    </subcellularLocation>
</comment>
<evidence type="ECO:0000256" key="5">
    <source>
        <dbReference type="ARBA" id="ARBA00023136"/>
    </source>
</evidence>
<feature type="domain" description="Major facilitator superfamily (MFS) profile" evidence="7">
    <location>
        <begin position="5"/>
        <end position="389"/>
    </location>
</feature>
<keyword evidence="2" id="KW-1003">Cell membrane</keyword>
<comment type="caution">
    <text evidence="8">The sequence shown here is derived from an EMBL/GenBank/DDBJ whole genome shotgun (WGS) entry which is preliminary data.</text>
</comment>
<evidence type="ECO:0000256" key="1">
    <source>
        <dbReference type="ARBA" id="ARBA00004651"/>
    </source>
</evidence>